<dbReference type="SUPFAM" id="SSF103378">
    <property type="entry name" value="2-methylcitrate dehydratase PrpD"/>
    <property type="match status" value="1"/>
</dbReference>
<accession>A0ABU4XKV9</accession>
<dbReference type="EMBL" id="JAVIIZ010000019">
    <property type="protein sequence ID" value="MDX8475380.1"/>
    <property type="molecule type" value="Genomic_DNA"/>
</dbReference>
<dbReference type="InterPro" id="IPR042188">
    <property type="entry name" value="MmgE/PrpD_sf_2"/>
</dbReference>
<dbReference type="Pfam" id="PF03972">
    <property type="entry name" value="MmgE_PrpD_N"/>
    <property type="match status" value="1"/>
</dbReference>
<dbReference type="InterPro" id="IPR042183">
    <property type="entry name" value="MmgE/PrpD_sf_1"/>
</dbReference>
<dbReference type="RefSeq" id="WP_320318291.1">
    <property type="nucleotide sequence ID" value="NZ_JAVIIX010000018.1"/>
</dbReference>
<protein>
    <submittedName>
        <fullName evidence="4">MmgE/PrpD family protein</fullName>
    </submittedName>
</protein>
<keyword evidence="5" id="KW-1185">Reference proteome</keyword>
<feature type="domain" description="MmgE/PrpD N-terminal" evidence="2">
    <location>
        <begin position="8"/>
        <end position="235"/>
    </location>
</feature>
<gene>
    <name evidence="4" type="ORF">RFM27_25125</name>
</gene>
<comment type="similarity">
    <text evidence="1">Belongs to the PrpD family.</text>
</comment>
<dbReference type="PANTHER" id="PTHR16943">
    <property type="entry name" value="2-METHYLCITRATE DEHYDRATASE-RELATED"/>
    <property type="match status" value="1"/>
</dbReference>
<evidence type="ECO:0000259" key="2">
    <source>
        <dbReference type="Pfam" id="PF03972"/>
    </source>
</evidence>
<dbReference type="InterPro" id="IPR005656">
    <property type="entry name" value="MmgE_PrpD"/>
</dbReference>
<evidence type="ECO:0000313" key="4">
    <source>
        <dbReference type="EMBL" id="MDX8475380.1"/>
    </source>
</evidence>
<evidence type="ECO:0000256" key="1">
    <source>
        <dbReference type="ARBA" id="ARBA00006174"/>
    </source>
</evidence>
<dbReference type="Pfam" id="PF19305">
    <property type="entry name" value="MmgE_PrpD_C"/>
    <property type="match status" value="1"/>
</dbReference>
<proteinExistence type="inferred from homology"/>
<sequence>MATSSAFRFIAGTIYQELPAAVQDMAKRCLLDLVGTAIAGTQTPLSRTIRNHAIRAFGAGAGAPSARLMFDGRRASPVGAALAGGMTIDSFDAHDGHVLTKGHAGCAVLPALLAVAESIDVSGAEFLASLAVGYEIAIRAGISQHATAPDYHTSGSWNALGAAAIAARLWKLDENRFRHAIGIAEFHGPRSQMMRCIEFPTMLKDGSGWGAMGGISAAYLAEDGFTGAPAIVVEGDDVKSFWNDLGKEWRFLGMYFKPYPICRWAQPSVEAVLVLRRKHNILPQTIDHVEIDTFDAGVRLNQRRPETTEEAQYSLPFPVAAALVRGQLLPTDIAGASLVDTEILSMNDRIRPITVPEIDKLFPAERMARARIYLKDGTVFESELTTARGDAERPLSDAEIAAKYHSAADDIIGGEGAAFLRSTIETLDSARSVRGLLDLVLAPVDAQRNAVEG</sequence>
<dbReference type="PANTHER" id="PTHR16943:SF8">
    <property type="entry name" value="2-METHYLCITRATE DEHYDRATASE"/>
    <property type="match status" value="1"/>
</dbReference>
<dbReference type="Gene3D" id="1.10.4100.10">
    <property type="entry name" value="2-methylcitrate dehydratase PrpD"/>
    <property type="match status" value="1"/>
</dbReference>
<comment type="caution">
    <text evidence="4">The sequence shown here is derived from an EMBL/GenBank/DDBJ whole genome shotgun (WGS) entry which is preliminary data.</text>
</comment>
<name>A0ABU4XKV9_9HYPH</name>
<reference evidence="4 5" key="1">
    <citation type="submission" date="2023-08" db="EMBL/GenBank/DDBJ databases">
        <title>Implementing the SeqCode for naming new Mesorhizobium species isolated from Vachellia karroo root nodules.</title>
        <authorList>
            <person name="Van Lill M."/>
        </authorList>
    </citation>
    <scope>NUCLEOTIDE SEQUENCE [LARGE SCALE GENOMIC DNA]</scope>
    <source>
        <strain evidence="4 5">VK23A</strain>
    </source>
</reference>
<organism evidence="4 5">
    <name type="scientific">Mesorhizobium dulcispinae</name>
    <dbReference type="NCBI Taxonomy" id="3072316"/>
    <lineage>
        <taxon>Bacteria</taxon>
        <taxon>Pseudomonadati</taxon>
        <taxon>Pseudomonadota</taxon>
        <taxon>Alphaproteobacteria</taxon>
        <taxon>Hyphomicrobiales</taxon>
        <taxon>Phyllobacteriaceae</taxon>
        <taxon>Mesorhizobium</taxon>
    </lineage>
</organism>
<evidence type="ECO:0000313" key="5">
    <source>
        <dbReference type="Proteomes" id="UP001271780"/>
    </source>
</evidence>
<dbReference type="Gene3D" id="3.30.1330.120">
    <property type="entry name" value="2-methylcitrate dehydratase PrpD"/>
    <property type="match status" value="1"/>
</dbReference>
<dbReference type="InterPro" id="IPR045337">
    <property type="entry name" value="MmgE_PrpD_C"/>
</dbReference>
<evidence type="ECO:0000259" key="3">
    <source>
        <dbReference type="Pfam" id="PF19305"/>
    </source>
</evidence>
<feature type="domain" description="MmgE/PrpD C-terminal" evidence="3">
    <location>
        <begin position="259"/>
        <end position="416"/>
    </location>
</feature>
<dbReference type="InterPro" id="IPR045336">
    <property type="entry name" value="MmgE_PrpD_N"/>
</dbReference>
<dbReference type="InterPro" id="IPR036148">
    <property type="entry name" value="MmgE/PrpD_sf"/>
</dbReference>
<dbReference type="Proteomes" id="UP001271780">
    <property type="component" value="Unassembled WGS sequence"/>
</dbReference>